<sequence>MTGRDATPPNGAGGRNERPGIPEDARRRHAARLRDVPRMTDPRDFTQFEEWSLVSDQVMGGVSTGTLVVERIDGRDALRMRGGVRLENDGGFLQMARDLTPDGTDFDASGHTGVEIEVIGNGESYNVHLRTADVEKSWQSYRATFDAPARWTTLRFPFDAFSPHRIEAPFDAAHLRRIGLVAIGRAFHADLALGSLRFY</sequence>
<reference evidence="4 5" key="1">
    <citation type="submission" date="2018-06" db="EMBL/GenBank/DDBJ databases">
        <title>Genomic Encyclopedia of Archaeal and Bacterial Type Strains, Phase II (KMG-II): from individual species to whole genera.</title>
        <authorList>
            <person name="Goeker M."/>
        </authorList>
    </citation>
    <scope>NUCLEOTIDE SEQUENCE [LARGE SCALE GENOMIC DNA]</scope>
    <source>
        <strain evidence="4 5">DSM 22009</strain>
    </source>
</reference>
<dbReference type="InterPro" id="IPR013857">
    <property type="entry name" value="NADH-UbQ_OxRdtase-assoc_prot30"/>
</dbReference>
<protein>
    <submittedName>
        <fullName evidence="4">Complex I intermediate-associated protein 30 (CIA30)</fullName>
    </submittedName>
</protein>
<feature type="domain" description="NADH:ubiquinone oxidoreductase intermediate-associated protein 30" evidence="3">
    <location>
        <begin position="47"/>
        <end position="185"/>
    </location>
</feature>
<evidence type="ECO:0000313" key="4">
    <source>
        <dbReference type="EMBL" id="PZX12250.1"/>
    </source>
</evidence>
<keyword evidence="5" id="KW-1185">Reference proteome</keyword>
<evidence type="ECO:0000256" key="2">
    <source>
        <dbReference type="SAM" id="MobiDB-lite"/>
    </source>
</evidence>
<comment type="similarity">
    <text evidence="1">Belongs to the CIA30 family.</text>
</comment>
<comment type="caution">
    <text evidence="4">The sequence shown here is derived from an EMBL/GenBank/DDBJ whole genome shotgun (WGS) entry which is preliminary data.</text>
</comment>
<dbReference type="AlphaFoldDB" id="A0A2W7MWT8"/>
<evidence type="ECO:0000259" key="3">
    <source>
        <dbReference type="Pfam" id="PF08547"/>
    </source>
</evidence>
<dbReference type="PANTHER" id="PTHR13194">
    <property type="entry name" value="COMPLEX I INTERMEDIATE-ASSOCIATED PROTEIN 30"/>
    <property type="match status" value="1"/>
</dbReference>
<organism evidence="4 5">
    <name type="scientific">Palleronia aestuarii</name>
    <dbReference type="NCBI Taxonomy" id="568105"/>
    <lineage>
        <taxon>Bacteria</taxon>
        <taxon>Pseudomonadati</taxon>
        <taxon>Pseudomonadota</taxon>
        <taxon>Alphaproteobacteria</taxon>
        <taxon>Rhodobacterales</taxon>
        <taxon>Roseobacteraceae</taxon>
        <taxon>Palleronia</taxon>
    </lineage>
</organism>
<gene>
    <name evidence="4" type="ORF">LX81_03657</name>
</gene>
<accession>A0A2W7MWT8</accession>
<proteinExistence type="inferred from homology"/>
<dbReference type="PANTHER" id="PTHR13194:SF19">
    <property type="entry name" value="NAD(P)-BINDING ROSSMANN-FOLD SUPERFAMILY PROTEIN"/>
    <property type="match status" value="1"/>
</dbReference>
<dbReference type="SUPFAM" id="SSF49785">
    <property type="entry name" value="Galactose-binding domain-like"/>
    <property type="match status" value="1"/>
</dbReference>
<dbReference type="Pfam" id="PF08547">
    <property type="entry name" value="CIA30"/>
    <property type="match status" value="1"/>
</dbReference>
<dbReference type="EMBL" id="QKZL01000025">
    <property type="protein sequence ID" value="PZX12250.1"/>
    <property type="molecule type" value="Genomic_DNA"/>
</dbReference>
<dbReference type="InterPro" id="IPR008979">
    <property type="entry name" value="Galactose-bd-like_sf"/>
</dbReference>
<feature type="compositionally biased region" description="Basic and acidic residues" evidence="2">
    <location>
        <begin position="15"/>
        <end position="26"/>
    </location>
</feature>
<evidence type="ECO:0000313" key="5">
    <source>
        <dbReference type="Proteomes" id="UP000248916"/>
    </source>
</evidence>
<dbReference type="Proteomes" id="UP000248916">
    <property type="component" value="Unassembled WGS sequence"/>
</dbReference>
<evidence type="ECO:0000256" key="1">
    <source>
        <dbReference type="ARBA" id="ARBA00007884"/>
    </source>
</evidence>
<feature type="region of interest" description="Disordered" evidence="2">
    <location>
        <begin position="1"/>
        <end position="26"/>
    </location>
</feature>
<dbReference type="InterPro" id="IPR039131">
    <property type="entry name" value="NDUFAF1"/>
</dbReference>
<name>A0A2W7MWT8_9RHOB</name>